<dbReference type="REBASE" id="216191">
    <property type="entry name" value="MspB1McrBCP"/>
</dbReference>
<dbReference type="InterPro" id="IPR027417">
    <property type="entry name" value="P-loop_NTPase"/>
</dbReference>
<protein>
    <submittedName>
        <fullName evidence="1">Uncharacterized protein</fullName>
    </submittedName>
</protein>
<dbReference type="Proteomes" id="UP000215244">
    <property type="component" value="Chromosome"/>
</dbReference>
<dbReference type="AlphaFoldDB" id="A0A223V4F0"/>
<keyword evidence="2" id="KW-1185">Reference proteome</keyword>
<accession>A0A223V4F0</accession>
<organism evidence="1 2">
    <name type="scientific">Maribacter cobaltidurans</name>
    <dbReference type="NCBI Taxonomy" id="1178778"/>
    <lineage>
        <taxon>Bacteria</taxon>
        <taxon>Pseudomonadati</taxon>
        <taxon>Bacteroidota</taxon>
        <taxon>Flavobacteriia</taxon>
        <taxon>Flavobacteriales</taxon>
        <taxon>Flavobacteriaceae</taxon>
        <taxon>Maribacter</taxon>
    </lineage>
</organism>
<evidence type="ECO:0000313" key="1">
    <source>
        <dbReference type="EMBL" id="ASV29719.1"/>
    </source>
</evidence>
<dbReference type="InterPro" id="IPR052934">
    <property type="entry name" value="Methyl-DNA_Rec/Restrict_Enz"/>
</dbReference>
<dbReference type="OrthoDB" id="9781481at2"/>
<dbReference type="SUPFAM" id="SSF52540">
    <property type="entry name" value="P-loop containing nucleoside triphosphate hydrolases"/>
    <property type="match status" value="2"/>
</dbReference>
<dbReference type="InterPro" id="IPR011704">
    <property type="entry name" value="ATPase_dyneun-rel_AAA"/>
</dbReference>
<dbReference type="GO" id="GO:0016887">
    <property type="term" value="F:ATP hydrolysis activity"/>
    <property type="evidence" value="ECO:0007669"/>
    <property type="project" value="InterPro"/>
</dbReference>
<sequence length="754" mass="85681">MTFHETILSKLLEYRENHPHFNFLMRQRAGAGQRFESGHWFQGNDDYAFVGLINASGGSNRTRSVGILFYPTDNGYTCNLEVVYNEEKDENLIAAYQALIHRIGPFKKITETKFSLHIGEVSKDNFSTLFTFLDRNYQSITQEFRNQGKENVLVSNKKFDSMLSRINEVKASISSKTQTNILAYYCVGITFKDGDNENQLSRFKKENIWENGYGDKNIQIVKGVKPGSMIAAKTTYTEGKNGSTVSVLKIHAIGKVIANPGDGHILKVKWEDNLNPFVLYGKGGYRSTISQIRNQETIDLIFKVRKGNSPDELYKLNINEMALNQILYGPPGTGKTYSTKELAVQIANPALSIKKDLDSVQKRELILSEYDRLCEAGQIVFTTFHQSFGYEDFVEGIKPVTTADQKLIYDIKPGVFKKVCKKAEDNYLDFKKGGANEMAFDDAFEKLKEEWEENEEIKFPLKREGYDFTIIGFTEKSIQFKKSSGGTDHTLSISTLRDAYYGTREINETGVGIYYPSILKRLKSYESENDSSIKSFKNYVLIIDEINRGNVSSIFGELITLLEPDKRLGADEEILLKLPYSKDETFGVPPNLYIVGTMNTADRSVEALDTALRRRFIFEEVMPKPQLLEKITYDGFNLKEVLETINERIEALLDRDHTIGHSYFIKLKSGDVDGLSRVFKNNIIPLLQEYFYNDYEKIALVLGEGFVKEKGTGKVNFAQVKNIDVPESEATYILLPQIDDIEAAVGRLLYTSNE</sequence>
<reference evidence="1 2" key="1">
    <citation type="submission" date="2017-08" db="EMBL/GenBank/DDBJ databases">
        <title>The complete genome sequence of Maribacter sp. B1, isolated from deep-sea sediment.</title>
        <authorList>
            <person name="Wu Y.-H."/>
            <person name="Cheng H."/>
            <person name="Xu X.-W."/>
        </authorList>
    </citation>
    <scope>NUCLEOTIDE SEQUENCE [LARGE SCALE GENOMIC DNA]</scope>
    <source>
        <strain evidence="1 2">B1</strain>
    </source>
</reference>
<gene>
    <name evidence="1" type="ORF">CJ263_05525</name>
</gene>
<evidence type="ECO:0000313" key="2">
    <source>
        <dbReference type="Proteomes" id="UP000215244"/>
    </source>
</evidence>
<dbReference type="RefSeq" id="WP_094996343.1">
    <property type="nucleotide sequence ID" value="NZ_BMJL01000001.1"/>
</dbReference>
<dbReference type="EMBL" id="CP022957">
    <property type="protein sequence ID" value="ASV29719.1"/>
    <property type="molecule type" value="Genomic_DNA"/>
</dbReference>
<dbReference type="PANTHER" id="PTHR37291:SF1">
    <property type="entry name" value="TYPE IV METHYL-DIRECTED RESTRICTION ENZYME ECOKMCRB SUBUNIT"/>
    <property type="match status" value="1"/>
</dbReference>
<dbReference type="KEGG" id="marb:CJ263_05525"/>
<proteinExistence type="predicted"/>
<dbReference type="Gene3D" id="3.40.50.300">
    <property type="entry name" value="P-loop containing nucleotide triphosphate hydrolases"/>
    <property type="match status" value="1"/>
</dbReference>
<dbReference type="Pfam" id="PF07728">
    <property type="entry name" value="AAA_5"/>
    <property type="match status" value="1"/>
</dbReference>
<dbReference type="GO" id="GO:0005524">
    <property type="term" value="F:ATP binding"/>
    <property type="evidence" value="ECO:0007669"/>
    <property type="project" value="InterPro"/>
</dbReference>
<name>A0A223V4F0_9FLAO</name>
<dbReference type="PANTHER" id="PTHR37291">
    <property type="entry name" value="5-METHYLCYTOSINE-SPECIFIC RESTRICTION ENZYME B"/>
    <property type="match status" value="1"/>
</dbReference>